<dbReference type="HAMAP" id="MF_00700">
    <property type="entry name" value="DNA_primase_sml_arc"/>
    <property type="match status" value="1"/>
</dbReference>
<proteinExistence type="inferred from homology"/>
<keyword evidence="8 11" id="KW-0460">Magnesium</keyword>
<evidence type="ECO:0000256" key="4">
    <source>
        <dbReference type="ARBA" id="ARBA00022679"/>
    </source>
</evidence>
<dbReference type="PANTHER" id="PTHR10536">
    <property type="entry name" value="DNA PRIMASE SMALL SUBUNIT"/>
    <property type="match status" value="1"/>
</dbReference>
<keyword evidence="7 11" id="KW-0479">Metal-binding</keyword>
<keyword evidence="6 11" id="KW-0235">DNA replication</keyword>
<evidence type="ECO:0000256" key="10">
    <source>
        <dbReference type="ARBA" id="ARBA00023211"/>
    </source>
</evidence>
<dbReference type="InterPro" id="IPR002755">
    <property type="entry name" value="DNA_primase_S"/>
</dbReference>
<keyword evidence="5 11" id="KW-0548">Nucleotidyltransferase</keyword>
<feature type="active site" evidence="11">
    <location>
        <position position="100"/>
    </location>
</feature>
<evidence type="ECO:0000256" key="8">
    <source>
        <dbReference type="ARBA" id="ARBA00022842"/>
    </source>
</evidence>
<comment type="function">
    <text evidence="11">Catalytic subunit of DNA primase, an RNA polymerase that catalyzes the synthesis of short RNA molecules used as primers for DNA polymerase during DNA replication. The small subunit contains the primase catalytic core and has DNA synthesis activity on its own. Binding to the large subunit stabilizes and modulates the activity, increasing the rate of DNA synthesis while decreasing the length of the DNA fragments, and conferring RNA synthesis capability. The DNA polymerase activity may enable DNA primase to also catalyze primer extension after primer synthesis. May also play a role in DNA repair.</text>
</comment>
<evidence type="ECO:0000256" key="7">
    <source>
        <dbReference type="ARBA" id="ARBA00022723"/>
    </source>
</evidence>
<gene>
    <name evidence="11 14" type="primary">priS</name>
    <name evidence="14" type="ORF">GX950_00450</name>
</gene>
<comment type="caution">
    <text evidence="11">Lacks conserved residue(s) required for the propagation of feature annotation.</text>
</comment>
<dbReference type="AlphaFoldDB" id="A0A7K4BYQ1"/>
<evidence type="ECO:0000256" key="2">
    <source>
        <dbReference type="ARBA" id="ARBA00022478"/>
    </source>
</evidence>
<evidence type="ECO:0000256" key="6">
    <source>
        <dbReference type="ARBA" id="ARBA00022705"/>
    </source>
</evidence>
<dbReference type="Pfam" id="PF01896">
    <property type="entry name" value="DNA_primase_S"/>
    <property type="match status" value="1"/>
</dbReference>
<dbReference type="GO" id="GO:0003899">
    <property type="term" value="F:DNA-directed RNA polymerase activity"/>
    <property type="evidence" value="ECO:0007669"/>
    <property type="project" value="UniProtKB-UniRule"/>
</dbReference>
<dbReference type="GO" id="GO:1990077">
    <property type="term" value="C:primosome complex"/>
    <property type="evidence" value="ECO:0007669"/>
    <property type="project" value="UniProtKB-KW"/>
</dbReference>
<comment type="subunit">
    <text evidence="11">Heterodimer of a small subunit (PriS) and a large subunit (PriL).</text>
</comment>
<dbReference type="NCBIfam" id="TIGR00335">
    <property type="entry name" value="primase_sml"/>
    <property type="match status" value="1"/>
</dbReference>
<dbReference type="SUPFAM" id="SSF56747">
    <property type="entry name" value="Prim-pol domain"/>
    <property type="match status" value="1"/>
</dbReference>
<dbReference type="InterPro" id="IPR014052">
    <property type="entry name" value="DNA_primase_ssu_euk/arc"/>
</dbReference>
<evidence type="ECO:0000256" key="3">
    <source>
        <dbReference type="ARBA" id="ARBA00022515"/>
    </source>
</evidence>
<evidence type="ECO:0000256" key="12">
    <source>
        <dbReference type="RuleBase" id="RU003514"/>
    </source>
</evidence>
<evidence type="ECO:0000313" key="15">
    <source>
        <dbReference type="Proteomes" id="UP000526302"/>
    </source>
</evidence>
<dbReference type="EC" id="2.7.7.-" evidence="11"/>
<keyword evidence="10 11" id="KW-0464">Manganese</keyword>
<comment type="similarity">
    <text evidence="1 11 12">Belongs to the eukaryotic-type primase small subunit family.</text>
</comment>
<name>A0A7K4BYQ1_9ARCH</name>
<keyword evidence="3 11" id="KW-0639">Primosome</keyword>
<comment type="caution">
    <text evidence="14">The sequence shown here is derived from an EMBL/GenBank/DDBJ whole genome shotgun (WGS) entry which is preliminary data.</text>
</comment>
<comment type="function">
    <text evidence="13">RNA polymerase that catalyzes the synthesis of short RNA molecules used as primers for DNA polymerase during DNA replication.</text>
</comment>
<dbReference type="Proteomes" id="UP000526302">
    <property type="component" value="Unassembled WGS sequence"/>
</dbReference>
<evidence type="ECO:0000256" key="13">
    <source>
        <dbReference type="RuleBase" id="RU004224"/>
    </source>
</evidence>
<protein>
    <recommendedName>
        <fullName evidence="11">DNA primase small subunit PriS</fullName>
        <ecNumber evidence="11">2.7.7.-</ecNumber>
    </recommendedName>
</protein>
<evidence type="ECO:0000256" key="5">
    <source>
        <dbReference type="ARBA" id="ARBA00022695"/>
    </source>
</evidence>
<comment type="cofactor">
    <cofactor evidence="11">
        <name>Mg(2+)</name>
        <dbReference type="ChEBI" id="CHEBI:18420"/>
    </cofactor>
    <cofactor evidence="11">
        <name>Mn(2+)</name>
        <dbReference type="ChEBI" id="CHEBI:29035"/>
    </cofactor>
</comment>
<dbReference type="InterPro" id="IPR023639">
    <property type="entry name" value="DNA_primase_ssu_PriS"/>
</dbReference>
<reference evidence="14 15" key="1">
    <citation type="journal article" date="2020" name="Biotechnol. Biofuels">
        <title>New insights from the biogas microbiome by comprehensive genome-resolved metagenomics of nearly 1600 species originating from multiple anaerobic digesters.</title>
        <authorList>
            <person name="Campanaro S."/>
            <person name="Treu L."/>
            <person name="Rodriguez-R L.M."/>
            <person name="Kovalovszki A."/>
            <person name="Ziels R.M."/>
            <person name="Maus I."/>
            <person name="Zhu X."/>
            <person name="Kougias P.G."/>
            <person name="Basile A."/>
            <person name="Luo G."/>
            <person name="Schluter A."/>
            <person name="Konstantinidis K.T."/>
            <person name="Angelidaki I."/>
        </authorList>
    </citation>
    <scope>NUCLEOTIDE SEQUENCE [LARGE SCALE GENOMIC DNA]</scope>
    <source>
        <strain evidence="14">AS22ysBPME_79</strain>
    </source>
</reference>
<evidence type="ECO:0000313" key="14">
    <source>
        <dbReference type="EMBL" id="NMA44271.1"/>
    </source>
</evidence>
<evidence type="ECO:0000256" key="1">
    <source>
        <dbReference type="ARBA" id="ARBA00009762"/>
    </source>
</evidence>
<evidence type="ECO:0000256" key="9">
    <source>
        <dbReference type="ARBA" id="ARBA00023163"/>
    </source>
</evidence>
<organism evidence="14 15">
    <name type="scientific">Candidatus Iainarchaeum sp</name>
    <dbReference type="NCBI Taxonomy" id="3101447"/>
    <lineage>
        <taxon>Archaea</taxon>
        <taxon>Candidatus Iainarchaeota</taxon>
        <taxon>Candidatus Iainarchaeia</taxon>
        <taxon>Candidatus Iainarchaeales</taxon>
        <taxon>Candidatus Iainarchaeaceae</taxon>
        <taxon>Candidatus Iainarchaeum</taxon>
    </lineage>
</organism>
<feature type="active site" evidence="11">
    <location>
        <position position="284"/>
    </location>
</feature>
<keyword evidence="2 11" id="KW-0240">DNA-directed RNA polymerase</keyword>
<accession>A0A7K4BYQ1</accession>
<evidence type="ECO:0000256" key="11">
    <source>
        <dbReference type="HAMAP-Rule" id="MF_00700"/>
    </source>
</evidence>
<dbReference type="Gene3D" id="3.90.920.10">
    <property type="entry name" value="DNA primase, PRIM domain"/>
    <property type="match status" value="1"/>
</dbReference>
<sequence>MFVEEESKESIFLKQKFSEYYSKNFIDLPNVENREFGFGVFKRKIANRNIAFRDANEMNSFLRNHKPLFFSYSNAYYEFPERRPMENKMILGADLIYEFDADELGLEVEEIEGKQWFEKKHLDEAKKQIFRLIEFLENDFGFDSKEFSINFSGKAGYHLHIRSDSIKNLNKQARIELVDYLTGSGIYFEKLGYDFEKGVVAKTKSGWIERINSTAKEVLKLSPKELSIITGVQQKKISTLLEKKEEVIEGINRGVLFKLEGKKSNEFWKKVFQTAVEKQLSPIDRQTSIDLHKIIRVPNTLHGDTGFVAKTINLENLEEFDPFVDSVVFDNTPQRVFIKKAPKFTLKGTNFGPFENEEVEVPLFVAIYLIGKGAELR</sequence>
<keyword evidence="9 11" id="KW-0804">Transcription</keyword>
<keyword evidence="4 11" id="KW-0808">Transferase</keyword>
<dbReference type="GO" id="GO:0006269">
    <property type="term" value="P:DNA replication, synthesis of primer"/>
    <property type="evidence" value="ECO:0007669"/>
    <property type="project" value="UniProtKB-UniRule"/>
</dbReference>
<dbReference type="GO" id="GO:0000428">
    <property type="term" value="C:DNA-directed RNA polymerase complex"/>
    <property type="evidence" value="ECO:0007669"/>
    <property type="project" value="UniProtKB-KW"/>
</dbReference>
<dbReference type="EMBL" id="JAAZKV010000003">
    <property type="protein sequence ID" value="NMA44271.1"/>
    <property type="molecule type" value="Genomic_DNA"/>
</dbReference>
<dbReference type="GO" id="GO:0046872">
    <property type="term" value="F:metal ion binding"/>
    <property type="evidence" value="ECO:0007669"/>
    <property type="project" value="UniProtKB-KW"/>
</dbReference>